<keyword evidence="2" id="KW-1185">Reference proteome</keyword>
<evidence type="ECO:0000313" key="1">
    <source>
        <dbReference type="EMBL" id="KAG0425038.1"/>
    </source>
</evidence>
<proteinExistence type="predicted"/>
<organism evidence="1 2">
    <name type="scientific">Ixodes persulcatus</name>
    <name type="common">Taiga tick</name>
    <dbReference type="NCBI Taxonomy" id="34615"/>
    <lineage>
        <taxon>Eukaryota</taxon>
        <taxon>Metazoa</taxon>
        <taxon>Ecdysozoa</taxon>
        <taxon>Arthropoda</taxon>
        <taxon>Chelicerata</taxon>
        <taxon>Arachnida</taxon>
        <taxon>Acari</taxon>
        <taxon>Parasitiformes</taxon>
        <taxon>Ixodida</taxon>
        <taxon>Ixodoidea</taxon>
        <taxon>Ixodidae</taxon>
        <taxon>Ixodinae</taxon>
        <taxon>Ixodes</taxon>
    </lineage>
</organism>
<name>A0AC60PWZ0_IXOPE</name>
<gene>
    <name evidence="1" type="ORF">HPB47_027768</name>
</gene>
<evidence type="ECO:0000313" key="2">
    <source>
        <dbReference type="Proteomes" id="UP000805193"/>
    </source>
</evidence>
<protein>
    <submittedName>
        <fullName evidence="1">Uncharacterized protein</fullName>
    </submittedName>
</protein>
<reference evidence="1 2" key="1">
    <citation type="journal article" date="2020" name="Cell">
        <title>Large-Scale Comparative Analyses of Tick Genomes Elucidate Their Genetic Diversity and Vector Capacities.</title>
        <authorList>
            <consortium name="Tick Genome and Microbiome Consortium (TIGMIC)"/>
            <person name="Jia N."/>
            <person name="Wang J."/>
            <person name="Shi W."/>
            <person name="Du L."/>
            <person name="Sun Y."/>
            <person name="Zhan W."/>
            <person name="Jiang J.F."/>
            <person name="Wang Q."/>
            <person name="Zhang B."/>
            <person name="Ji P."/>
            <person name="Bell-Sakyi L."/>
            <person name="Cui X.M."/>
            <person name="Yuan T.T."/>
            <person name="Jiang B.G."/>
            <person name="Yang W.F."/>
            <person name="Lam T.T."/>
            <person name="Chang Q.C."/>
            <person name="Ding S.J."/>
            <person name="Wang X.J."/>
            <person name="Zhu J.G."/>
            <person name="Ruan X.D."/>
            <person name="Zhao L."/>
            <person name="Wei J.T."/>
            <person name="Ye R.Z."/>
            <person name="Que T.C."/>
            <person name="Du C.H."/>
            <person name="Zhou Y.H."/>
            <person name="Cheng J.X."/>
            <person name="Dai P.F."/>
            <person name="Guo W.B."/>
            <person name="Han X.H."/>
            <person name="Huang E.J."/>
            <person name="Li L.F."/>
            <person name="Wei W."/>
            <person name="Gao Y.C."/>
            <person name="Liu J.Z."/>
            <person name="Shao H.Z."/>
            <person name="Wang X."/>
            <person name="Wang C.C."/>
            <person name="Yang T.C."/>
            <person name="Huo Q.B."/>
            <person name="Li W."/>
            <person name="Chen H.Y."/>
            <person name="Chen S.E."/>
            <person name="Zhou L.G."/>
            <person name="Ni X.B."/>
            <person name="Tian J.H."/>
            <person name="Sheng Y."/>
            <person name="Liu T."/>
            <person name="Pan Y.S."/>
            <person name="Xia L.Y."/>
            <person name="Li J."/>
            <person name="Zhao F."/>
            <person name="Cao W.C."/>
        </authorList>
    </citation>
    <scope>NUCLEOTIDE SEQUENCE [LARGE SCALE GENOMIC DNA]</scope>
    <source>
        <strain evidence="1">Iper-2018</strain>
    </source>
</reference>
<dbReference type="Proteomes" id="UP000805193">
    <property type="component" value="Unassembled WGS sequence"/>
</dbReference>
<sequence length="209" mass="23666">MAVGNADVNLGVRAFSKMLLHCLKYPQHAVNGVLLADERRKQATNDAQQTPQQQQLHIVDCVPLFHQCLGLTPMMEVALAQIDQYCKTSGLVIAGYYQANEHLRDSAPDAIAYRVADKIAENFSEACLIMIDNESVAVHLDKAPLVVYGSQDGRWRERVCRLAEKTLDVTSSLLRGKKYRSLTDFDNHLDDVHRSWWNREIDEEIARCL</sequence>
<comment type="caution">
    <text evidence="1">The sequence shown here is derived from an EMBL/GenBank/DDBJ whole genome shotgun (WGS) entry which is preliminary data.</text>
</comment>
<dbReference type="EMBL" id="JABSTQ010009899">
    <property type="protein sequence ID" value="KAG0425038.1"/>
    <property type="molecule type" value="Genomic_DNA"/>
</dbReference>
<accession>A0AC60PWZ0</accession>